<accession>A0A1J5R629</accession>
<dbReference type="SUPFAM" id="SSF55424">
    <property type="entry name" value="FAD/NAD-linked reductases, dimerisation (C-terminal) domain"/>
    <property type="match status" value="1"/>
</dbReference>
<keyword evidence="3" id="KW-0274">FAD</keyword>
<keyword evidence="4 6" id="KW-0560">Oxidoreductase</keyword>
<dbReference type="SUPFAM" id="SSF51905">
    <property type="entry name" value="FAD/NAD(P)-binding domain"/>
    <property type="match status" value="1"/>
</dbReference>
<dbReference type="PRINTS" id="PR00368">
    <property type="entry name" value="FADPNR"/>
</dbReference>
<comment type="caution">
    <text evidence="6">The sequence shown here is derived from an EMBL/GenBank/DDBJ whole genome shotgun (WGS) entry which is preliminary data.</text>
</comment>
<dbReference type="GO" id="GO:0016651">
    <property type="term" value="F:oxidoreductase activity, acting on NAD(P)H"/>
    <property type="evidence" value="ECO:0007669"/>
    <property type="project" value="TreeGrafter"/>
</dbReference>
<dbReference type="Gene3D" id="3.50.50.60">
    <property type="entry name" value="FAD/NAD(P)-binding domain"/>
    <property type="match status" value="2"/>
</dbReference>
<name>A0A1J5R629_9ZZZZ</name>
<dbReference type="EC" id="1.18.1.-" evidence="6"/>
<protein>
    <submittedName>
        <fullName evidence="6">Rhodocoxin reductase</fullName>
        <ecNumber evidence="6">1.18.1.-</ecNumber>
    </submittedName>
</protein>
<keyword evidence="2" id="KW-0285">Flavoprotein</keyword>
<dbReference type="PANTHER" id="PTHR43557">
    <property type="entry name" value="APOPTOSIS-INDUCING FACTOR 1"/>
    <property type="match status" value="1"/>
</dbReference>
<organism evidence="6">
    <name type="scientific">mine drainage metagenome</name>
    <dbReference type="NCBI Taxonomy" id="410659"/>
    <lineage>
        <taxon>unclassified sequences</taxon>
        <taxon>metagenomes</taxon>
        <taxon>ecological metagenomes</taxon>
    </lineage>
</organism>
<proteinExistence type="predicted"/>
<comment type="cofactor">
    <cofactor evidence="1">
        <name>FAD</name>
        <dbReference type="ChEBI" id="CHEBI:57692"/>
    </cofactor>
</comment>
<evidence type="ECO:0000259" key="5">
    <source>
        <dbReference type="Pfam" id="PF07992"/>
    </source>
</evidence>
<dbReference type="AlphaFoldDB" id="A0A1J5R629"/>
<feature type="domain" description="FAD/NAD(P)-binding" evidence="5">
    <location>
        <begin position="3"/>
        <end position="219"/>
    </location>
</feature>
<dbReference type="Gene3D" id="3.30.390.30">
    <property type="match status" value="1"/>
</dbReference>
<evidence type="ECO:0000256" key="1">
    <source>
        <dbReference type="ARBA" id="ARBA00001974"/>
    </source>
</evidence>
<dbReference type="InterPro" id="IPR023753">
    <property type="entry name" value="FAD/NAD-binding_dom"/>
</dbReference>
<dbReference type="InterPro" id="IPR016156">
    <property type="entry name" value="FAD/NAD-linked_Rdtase_dimer_sf"/>
</dbReference>
<evidence type="ECO:0000256" key="3">
    <source>
        <dbReference type="ARBA" id="ARBA00022827"/>
    </source>
</evidence>
<dbReference type="InterPro" id="IPR050446">
    <property type="entry name" value="FAD-oxidoreductase/Apoptosis"/>
</dbReference>
<sequence>MTRLDLAQRRVLCASDENFDFDALLLATGATPRRLDIPGARLPHVFLLRTLHHCQELIAAVQAGPKRVAVIGASFIGLEVAAALRARGVQVHVIAPEAQPLARVFGERLAAAIVAKHEALGTVLHLGRKPVAIDADAVELDDGSKVAAAVVVMGVGVQPSDELAREAGIAVDRGILVDARLQTSAPGVYAAGDVARFPDPFGAAGQVRIEHWAVAQAQGRLAARNMLGFDEAYAQTPFFWSQHGDMTVAYTGHAERWDRLEESGDPQRSDYLCRFIAGERVLAVASVGRNLDSLREELAMQKALVPQG</sequence>
<evidence type="ECO:0000256" key="4">
    <source>
        <dbReference type="ARBA" id="ARBA00023002"/>
    </source>
</evidence>
<evidence type="ECO:0000313" key="6">
    <source>
        <dbReference type="EMBL" id="OIQ85171.1"/>
    </source>
</evidence>
<dbReference type="InterPro" id="IPR036188">
    <property type="entry name" value="FAD/NAD-bd_sf"/>
</dbReference>
<reference evidence="6" key="1">
    <citation type="submission" date="2016-10" db="EMBL/GenBank/DDBJ databases">
        <title>Sequence of Gallionella enrichment culture.</title>
        <authorList>
            <person name="Poehlein A."/>
            <person name="Muehling M."/>
            <person name="Daniel R."/>
        </authorList>
    </citation>
    <scope>NUCLEOTIDE SEQUENCE</scope>
</reference>
<gene>
    <name evidence="6" type="primary">thcD_1</name>
    <name evidence="6" type="ORF">GALL_330020</name>
</gene>
<dbReference type="Pfam" id="PF07992">
    <property type="entry name" value="Pyr_redox_2"/>
    <property type="match status" value="1"/>
</dbReference>
<dbReference type="PANTHER" id="PTHR43557:SF2">
    <property type="entry name" value="RIESKE DOMAIN-CONTAINING PROTEIN-RELATED"/>
    <property type="match status" value="1"/>
</dbReference>
<dbReference type="EMBL" id="MLJW01000563">
    <property type="protein sequence ID" value="OIQ85171.1"/>
    <property type="molecule type" value="Genomic_DNA"/>
</dbReference>
<dbReference type="GO" id="GO:0005737">
    <property type="term" value="C:cytoplasm"/>
    <property type="evidence" value="ECO:0007669"/>
    <property type="project" value="TreeGrafter"/>
</dbReference>
<evidence type="ECO:0000256" key="2">
    <source>
        <dbReference type="ARBA" id="ARBA00022630"/>
    </source>
</evidence>